<dbReference type="PANTHER" id="PTHR31126:SF1">
    <property type="entry name" value="TYROSINE SPECIFIC PROTEIN PHOSPHATASES DOMAIN-CONTAINING PROTEIN"/>
    <property type="match status" value="1"/>
</dbReference>
<dbReference type="Gene3D" id="3.90.190.10">
    <property type="entry name" value="Protein tyrosine phosphatase superfamily"/>
    <property type="match status" value="1"/>
</dbReference>
<dbReference type="AlphaFoldDB" id="A0A4R5EYE5"/>
<organism evidence="2 3">
    <name type="scientific">Antarcticimicrobium sediminis</name>
    <dbReference type="NCBI Taxonomy" id="2546227"/>
    <lineage>
        <taxon>Bacteria</taxon>
        <taxon>Pseudomonadati</taxon>
        <taxon>Pseudomonadota</taxon>
        <taxon>Alphaproteobacteria</taxon>
        <taxon>Rhodobacterales</taxon>
        <taxon>Paracoccaceae</taxon>
        <taxon>Antarcticimicrobium</taxon>
    </lineage>
</organism>
<dbReference type="OrthoDB" id="1188001at2"/>
<evidence type="ECO:0000256" key="1">
    <source>
        <dbReference type="ARBA" id="ARBA00009580"/>
    </source>
</evidence>
<proteinExistence type="inferred from homology"/>
<dbReference type="InterPro" id="IPR029021">
    <property type="entry name" value="Prot-tyrosine_phosphatase-like"/>
</dbReference>
<accession>A0A4R5EYE5</accession>
<protein>
    <submittedName>
        <fullName evidence="2">Tyrosine-protein phosphatase</fullName>
    </submittedName>
</protein>
<dbReference type="SUPFAM" id="SSF52799">
    <property type="entry name" value="(Phosphotyrosine protein) phosphatases II"/>
    <property type="match status" value="1"/>
</dbReference>
<dbReference type="GO" id="GO:0004721">
    <property type="term" value="F:phosphoprotein phosphatase activity"/>
    <property type="evidence" value="ECO:0007669"/>
    <property type="project" value="InterPro"/>
</dbReference>
<keyword evidence="3" id="KW-1185">Reference proteome</keyword>
<comment type="similarity">
    <text evidence="1">Belongs to the protein-tyrosine phosphatase family.</text>
</comment>
<dbReference type="RefSeq" id="WP_132827365.1">
    <property type="nucleotide sequence ID" value="NZ_SMFP01000002.1"/>
</dbReference>
<comment type="caution">
    <text evidence="2">The sequence shown here is derived from an EMBL/GenBank/DDBJ whole genome shotgun (WGS) entry which is preliminary data.</text>
</comment>
<dbReference type="EMBL" id="SMFP01000002">
    <property type="protein sequence ID" value="TDE40109.1"/>
    <property type="molecule type" value="Genomic_DNA"/>
</dbReference>
<dbReference type="PANTHER" id="PTHR31126">
    <property type="entry name" value="TYROSINE-PROTEIN PHOSPHATASE"/>
    <property type="match status" value="1"/>
</dbReference>
<gene>
    <name evidence="2" type="ORF">E1B25_03915</name>
</gene>
<dbReference type="Pfam" id="PF13350">
    <property type="entry name" value="Y_phosphatase3"/>
    <property type="match status" value="1"/>
</dbReference>
<evidence type="ECO:0000313" key="2">
    <source>
        <dbReference type="EMBL" id="TDE40109.1"/>
    </source>
</evidence>
<reference evidence="2 3" key="1">
    <citation type="submission" date="2019-03" db="EMBL/GenBank/DDBJ databases">
        <authorList>
            <person name="Zhang S."/>
        </authorList>
    </citation>
    <scope>NUCLEOTIDE SEQUENCE [LARGE SCALE GENOMIC DNA]</scope>
    <source>
        <strain evidence="2 3">S4J41</strain>
    </source>
</reference>
<name>A0A4R5EYE5_9RHOB</name>
<evidence type="ECO:0000313" key="3">
    <source>
        <dbReference type="Proteomes" id="UP000294662"/>
    </source>
</evidence>
<sequence length="259" mass="27844">MDTPTTKTRPRDRHLPIAGTYNIRDLGGYGTRSGRKTEWRRFLRADSVHRMDKGGIDLLLDEGLRTVIDLRTPAELEEAPSLLAGLSGVEFLNVPLFEDLAPATMGLQSSTEADPLLAFYLSALETRHAAIRDILSAMAEAPGGAVMFNCTAGKDRTGLVAAMLLGLAGVRQEDIIADYVMTADLIPGLVAEFLERSRQKGGDVASYEKMLRSPAGTMSTALDSIEKRHGSIPQYLRAAGLSGADAASLRKKLVGDTAD</sequence>
<dbReference type="Proteomes" id="UP000294662">
    <property type="component" value="Unassembled WGS sequence"/>
</dbReference>
<dbReference type="InterPro" id="IPR026893">
    <property type="entry name" value="Tyr/Ser_Pase_IphP-type"/>
</dbReference>